<dbReference type="GO" id="GO:0032153">
    <property type="term" value="C:cell division site"/>
    <property type="evidence" value="ECO:0007669"/>
    <property type="project" value="TreeGrafter"/>
</dbReference>
<organism evidence="3">
    <name type="scientific">Lichtheimia ramosa</name>
    <dbReference type="NCBI Taxonomy" id="688394"/>
    <lineage>
        <taxon>Eukaryota</taxon>
        <taxon>Fungi</taxon>
        <taxon>Fungi incertae sedis</taxon>
        <taxon>Mucoromycota</taxon>
        <taxon>Mucoromycotina</taxon>
        <taxon>Mucoromycetes</taxon>
        <taxon>Mucorales</taxon>
        <taxon>Lichtheimiaceae</taxon>
        <taxon>Lichtheimia</taxon>
    </lineage>
</organism>
<feature type="chain" id="PRO_5001726893" evidence="2">
    <location>
        <begin position="23"/>
        <end position="248"/>
    </location>
</feature>
<gene>
    <name evidence="3" type="ORF">LRAMOSA05128</name>
</gene>
<sequence length="248" mass="26955">MALLNILTSLCVLAALLLQVIALCGNLPGLRDVYFVRVDAVVTNSLIDRIRHNIFGIPDTITFAAFVICQSFTSGKRPTLCTDPSLGYRYDANGLLGTLEDAIPEDLHRFLSVAQAGVLIPSACFCFFALMGCMLRACRRSDRLGRPCILSIIIQTALAFSLASIAVEVAGYKAVGKALGEAEERMPGRSVQLASAIGPAIWITVAAAILLAITTIIYIGELCHIHRRHKKARWQQQQQALEMGPVHH</sequence>
<feature type="transmembrane region" description="Helical" evidence="1">
    <location>
        <begin position="113"/>
        <end position="135"/>
    </location>
</feature>
<dbReference type="GO" id="GO:0005886">
    <property type="term" value="C:plasma membrane"/>
    <property type="evidence" value="ECO:0007669"/>
    <property type="project" value="InterPro"/>
</dbReference>
<dbReference type="Pfam" id="PF06687">
    <property type="entry name" value="SUR7"/>
    <property type="match status" value="1"/>
</dbReference>
<protein>
    <submittedName>
        <fullName evidence="3">Uncharacterized protein</fullName>
    </submittedName>
</protein>
<keyword evidence="2" id="KW-0732">Signal</keyword>
<dbReference type="GO" id="GO:0035838">
    <property type="term" value="C:growing cell tip"/>
    <property type="evidence" value="ECO:0007669"/>
    <property type="project" value="TreeGrafter"/>
</dbReference>
<proteinExistence type="predicted"/>
<accession>A0A077X0A7</accession>
<dbReference type="PANTHER" id="PTHR28013">
    <property type="entry name" value="PROTEIN DCV1-RELATED"/>
    <property type="match status" value="1"/>
</dbReference>
<evidence type="ECO:0000313" key="3">
    <source>
        <dbReference type="EMBL" id="CDS12944.1"/>
    </source>
</evidence>
<dbReference type="InterPro" id="IPR009571">
    <property type="entry name" value="SUR7/Rim9-like_fungi"/>
</dbReference>
<evidence type="ECO:0000256" key="2">
    <source>
        <dbReference type="SAM" id="SignalP"/>
    </source>
</evidence>
<feature type="transmembrane region" description="Helical" evidence="1">
    <location>
        <begin position="147"/>
        <end position="167"/>
    </location>
</feature>
<keyword evidence="1" id="KW-1133">Transmembrane helix</keyword>
<dbReference type="AlphaFoldDB" id="A0A077X0A7"/>
<feature type="transmembrane region" description="Helical" evidence="1">
    <location>
        <begin position="196"/>
        <end position="220"/>
    </location>
</feature>
<dbReference type="PANTHER" id="PTHR28013:SF4">
    <property type="entry name" value="MARVEL DOMAIN-CONTAINING PROTEIN"/>
    <property type="match status" value="1"/>
</dbReference>
<dbReference type="EMBL" id="LK023368">
    <property type="protein sequence ID" value="CDS12944.1"/>
    <property type="molecule type" value="Genomic_DNA"/>
</dbReference>
<dbReference type="InterPro" id="IPR051380">
    <property type="entry name" value="pH-response_reg_palI/RIM9"/>
</dbReference>
<feature type="signal peptide" evidence="2">
    <location>
        <begin position="1"/>
        <end position="22"/>
    </location>
</feature>
<keyword evidence="1" id="KW-0812">Transmembrane</keyword>
<name>A0A077X0A7_9FUNG</name>
<reference evidence="3" key="1">
    <citation type="journal article" date="2014" name="Genome Announc.">
        <title>De novo whole-genome sequence and genome annotation of Lichtheimia ramosa.</title>
        <authorList>
            <person name="Linde J."/>
            <person name="Schwartze V."/>
            <person name="Binder U."/>
            <person name="Lass-Florl C."/>
            <person name="Voigt K."/>
            <person name="Horn F."/>
        </authorList>
    </citation>
    <scope>NUCLEOTIDE SEQUENCE</scope>
    <source>
        <strain evidence="3">JMRC FSU:6197</strain>
    </source>
</reference>
<dbReference type="OrthoDB" id="2354757at2759"/>
<keyword evidence="1" id="KW-0472">Membrane</keyword>
<evidence type="ECO:0000256" key="1">
    <source>
        <dbReference type="SAM" id="Phobius"/>
    </source>
</evidence>